<feature type="transmembrane region" description="Helical" evidence="7">
    <location>
        <begin position="376"/>
        <end position="395"/>
    </location>
</feature>
<feature type="transmembrane region" description="Helical" evidence="7">
    <location>
        <begin position="107"/>
        <end position="129"/>
    </location>
</feature>
<dbReference type="PANTHER" id="PTHR23517">
    <property type="entry name" value="RESISTANCE PROTEIN MDTM, PUTATIVE-RELATED-RELATED"/>
    <property type="match status" value="1"/>
</dbReference>
<dbReference type="PROSITE" id="PS50850">
    <property type="entry name" value="MFS"/>
    <property type="match status" value="1"/>
</dbReference>
<comment type="subcellular location">
    <subcellularLocation>
        <location evidence="1">Cell membrane</location>
        <topology evidence="1">Multi-pass membrane protein</topology>
    </subcellularLocation>
</comment>
<keyword evidence="5 7" id="KW-1133">Transmembrane helix</keyword>
<dbReference type="SUPFAM" id="SSF103473">
    <property type="entry name" value="MFS general substrate transporter"/>
    <property type="match status" value="1"/>
</dbReference>
<accession>A0AAQ3LDN5</accession>
<feature type="domain" description="Major facilitator superfamily (MFS) profile" evidence="8">
    <location>
        <begin position="18"/>
        <end position="400"/>
    </location>
</feature>
<name>A0AAQ3LDN5_9BACT</name>
<evidence type="ECO:0000256" key="7">
    <source>
        <dbReference type="SAM" id="Phobius"/>
    </source>
</evidence>
<evidence type="ECO:0000256" key="1">
    <source>
        <dbReference type="ARBA" id="ARBA00004651"/>
    </source>
</evidence>
<evidence type="ECO:0000256" key="4">
    <source>
        <dbReference type="ARBA" id="ARBA00022692"/>
    </source>
</evidence>
<evidence type="ECO:0000256" key="2">
    <source>
        <dbReference type="ARBA" id="ARBA00022448"/>
    </source>
</evidence>
<dbReference type="KEGG" id="puo:RZN69_05335"/>
<evidence type="ECO:0000256" key="5">
    <source>
        <dbReference type="ARBA" id="ARBA00022989"/>
    </source>
</evidence>
<feature type="transmembrane region" description="Helical" evidence="7">
    <location>
        <begin position="82"/>
        <end position="101"/>
    </location>
</feature>
<dbReference type="GO" id="GO:0005886">
    <property type="term" value="C:plasma membrane"/>
    <property type="evidence" value="ECO:0007669"/>
    <property type="project" value="UniProtKB-SubCell"/>
</dbReference>
<keyword evidence="3" id="KW-1003">Cell membrane</keyword>
<dbReference type="Proteomes" id="UP001304300">
    <property type="component" value="Chromosome"/>
</dbReference>
<protein>
    <submittedName>
        <fullName evidence="9">MFS transporter</fullName>
    </submittedName>
</protein>
<dbReference type="InterPro" id="IPR011701">
    <property type="entry name" value="MFS"/>
</dbReference>
<dbReference type="Pfam" id="PF07690">
    <property type="entry name" value="MFS_1"/>
    <property type="match status" value="1"/>
</dbReference>
<evidence type="ECO:0000313" key="9">
    <source>
        <dbReference type="EMBL" id="WOO42504.1"/>
    </source>
</evidence>
<feature type="transmembrane region" description="Helical" evidence="7">
    <location>
        <begin position="289"/>
        <end position="308"/>
    </location>
</feature>
<dbReference type="AlphaFoldDB" id="A0AAQ3LDN5"/>
<feature type="transmembrane region" description="Helical" evidence="7">
    <location>
        <begin position="170"/>
        <end position="190"/>
    </location>
</feature>
<dbReference type="CDD" id="cd17329">
    <property type="entry name" value="MFS_MdtH_MDR_like"/>
    <property type="match status" value="1"/>
</dbReference>
<dbReference type="PANTHER" id="PTHR23517:SF2">
    <property type="entry name" value="MULTIDRUG RESISTANCE PROTEIN MDTH"/>
    <property type="match status" value="1"/>
</dbReference>
<reference evidence="9 10" key="1">
    <citation type="submission" date="2023-10" db="EMBL/GenBank/DDBJ databases">
        <title>Rubellicoccus peritrichatus gen. nov., sp. nov., isolated from an algae of coral reef tank.</title>
        <authorList>
            <person name="Luo J."/>
        </authorList>
    </citation>
    <scope>NUCLEOTIDE SEQUENCE [LARGE SCALE GENOMIC DNA]</scope>
    <source>
        <strain evidence="9 10">CR14</strain>
    </source>
</reference>
<keyword evidence="10" id="KW-1185">Reference proteome</keyword>
<evidence type="ECO:0000313" key="10">
    <source>
        <dbReference type="Proteomes" id="UP001304300"/>
    </source>
</evidence>
<dbReference type="Gene3D" id="1.20.1250.20">
    <property type="entry name" value="MFS general substrate transporter like domains"/>
    <property type="match status" value="2"/>
</dbReference>
<dbReference type="InterPro" id="IPR020846">
    <property type="entry name" value="MFS_dom"/>
</dbReference>
<keyword evidence="4 7" id="KW-0812">Transmembrane</keyword>
<feature type="transmembrane region" description="Helical" evidence="7">
    <location>
        <begin position="227"/>
        <end position="247"/>
    </location>
</feature>
<keyword evidence="6 7" id="KW-0472">Membrane</keyword>
<organism evidence="9 10">
    <name type="scientific">Rubellicoccus peritrichatus</name>
    <dbReference type="NCBI Taxonomy" id="3080537"/>
    <lineage>
        <taxon>Bacteria</taxon>
        <taxon>Pseudomonadati</taxon>
        <taxon>Verrucomicrobiota</taxon>
        <taxon>Opitutia</taxon>
        <taxon>Puniceicoccales</taxon>
        <taxon>Cerasicoccaceae</taxon>
        <taxon>Rubellicoccus</taxon>
    </lineage>
</organism>
<gene>
    <name evidence="9" type="ORF">RZN69_05335</name>
</gene>
<dbReference type="RefSeq" id="WP_317835026.1">
    <property type="nucleotide sequence ID" value="NZ_CP136920.1"/>
</dbReference>
<evidence type="ECO:0000259" key="8">
    <source>
        <dbReference type="PROSITE" id="PS50850"/>
    </source>
</evidence>
<feature type="transmembrane region" description="Helical" evidence="7">
    <location>
        <begin position="259"/>
        <end position="277"/>
    </location>
</feature>
<evidence type="ECO:0000256" key="6">
    <source>
        <dbReference type="ARBA" id="ARBA00023136"/>
    </source>
</evidence>
<sequence length="423" mass="45240">MKTLLKSIARDYGSLPKPVYILFAGGFINRFGHFVLPFLALYLSQQGYSENLIAIVLAAHGAGALVGALLGGYLADTIGRRNTMVTSLASKAVLIIALFIADSHFALMSMAFLVGLTGFLYPAAANALIADMTSTEQRTPAFVGARIAVNAGWALGPACAGWLITISPFLLFAGDAMSSFIFAMLVLAYLPHGLRERAPAGNPFKVAWGRLQAAGQDMRTNQEFRRFIGAQFLTVIVVMQLFAPLALIVKSNGLSDTNYGMLLGLNGMMILLCELPLSQYTRRLPPKLAITIGYGLIAIAMGGIAFAHSFAAFVILKAVFTLGEMISFPISSVYVNTLAPDHMRGRYLGVVMLSWAAGGMIGPPAGIFLYEFFGQSYLIIAPVIGAISVGMLWGFGLNRKKITATDTLEADAIVSVKSTVQSR</sequence>
<dbReference type="InterPro" id="IPR050171">
    <property type="entry name" value="MFS_Transporters"/>
</dbReference>
<feature type="transmembrane region" description="Helical" evidence="7">
    <location>
        <begin position="20"/>
        <end position="40"/>
    </location>
</feature>
<feature type="transmembrane region" description="Helical" evidence="7">
    <location>
        <begin position="347"/>
        <end position="370"/>
    </location>
</feature>
<feature type="transmembrane region" description="Helical" evidence="7">
    <location>
        <begin position="314"/>
        <end position="335"/>
    </location>
</feature>
<dbReference type="InterPro" id="IPR036259">
    <property type="entry name" value="MFS_trans_sf"/>
</dbReference>
<dbReference type="GO" id="GO:0022857">
    <property type="term" value="F:transmembrane transporter activity"/>
    <property type="evidence" value="ECO:0007669"/>
    <property type="project" value="InterPro"/>
</dbReference>
<evidence type="ECO:0000256" key="3">
    <source>
        <dbReference type="ARBA" id="ARBA00022475"/>
    </source>
</evidence>
<feature type="transmembrane region" description="Helical" evidence="7">
    <location>
        <begin position="52"/>
        <end position="75"/>
    </location>
</feature>
<proteinExistence type="predicted"/>
<keyword evidence="2" id="KW-0813">Transport</keyword>
<dbReference type="EMBL" id="CP136920">
    <property type="protein sequence ID" value="WOO42504.1"/>
    <property type="molecule type" value="Genomic_DNA"/>
</dbReference>
<feature type="transmembrane region" description="Helical" evidence="7">
    <location>
        <begin position="141"/>
        <end position="164"/>
    </location>
</feature>